<sequence length="202" mass="23555">MKEKSKKFLMSEAFCAALVLDPRFTWNTANEIFNETIRDRGIKNILKVHSKIHSNDETAIANSEETLSASLELSIVSQQYDEDSSLQEFLGGGPRIEYGQIKIDIKSQIMKFIYSEPRIRPSENFNILKFWHDKRDEPTYRDLYLISQVVYGQSFSQVKTERDFSSFGLIYNHLRTRLSDDVLNAIFIVKHNLDLLNDVKFF</sequence>
<evidence type="ECO:0000313" key="3">
    <source>
        <dbReference type="Proteomes" id="UP001107558"/>
    </source>
</evidence>
<dbReference type="SUPFAM" id="SSF53098">
    <property type="entry name" value="Ribonuclease H-like"/>
    <property type="match status" value="1"/>
</dbReference>
<reference evidence="2" key="1">
    <citation type="submission" date="2021-03" db="EMBL/GenBank/DDBJ databases">
        <title>Chromosome level genome of the anhydrobiotic midge Polypedilum vanderplanki.</title>
        <authorList>
            <person name="Yoshida Y."/>
            <person name="Kikawada T."/>
            <person name="Gusev O."/>
        </authorList>
    </citation>
    <scope>NUCLEOTIDE SEQUENCE</scope>
    <source>
        <strain evidence="2">NIAS01</strain>
        <tissue evidence="2">Whole body or cell culture</tissue>
    </source>
</reference>
<organism evidence="2 3">
    <name type="scientific">Polypedilum vanderplanki</name>
    <name type="common">Sleeping chironomid midge</name>
    <dbReference type="NCBI Taxonomy" id="319348"/>
    <lineage>
        <taxon>Eukaryota</taxon>
        <taxon>Metazoa</taxon>
        <taxon>Ecdysozoa</taxon>
        <taxon>Arthropoda</taxon>
        <taxon>Hexapoda</taxon>
        <taxon>Insecta</taxon>
        <taxon>Pterygota</taxon>
        <taxon>Neoptera</taxon>
        <taxon>Endopterygota</taxon>
        <taxon>Diptera</taxon>
        <taxon>Nematocera</taxon>
        <taxon>Chironomoidea</taxon>
        <taxon>Chironomidae</taxon>
        <taxon>Chironominae</taxon>
        <taxon>Polypedilum</taxon>
        <taxon>Polypedilum</taxon>
    </lineage>
</organism>
<keyword evidence="3" id="KW-1185">Reference proteome</keyword>
<proteinExistence type="predicted"/>
<feature type="domain" description="HAT C-terminal dimerisation" evidence="1">
    <location>
        <begin position="115"/>
        <end position="193"/>
    </location>
</feature>
<comment type="caution">
    <text evidence="2">The sequence shown here is derived from an EMBL/GenBank/DDBJ whole genome shotgun (WGS) entry which is preliminary data.</text>
</comment>
<dbReference type="InterPro" id="IPR008906">
    <property type="entry name" value="HATC_C_dom"/>
</dbReference>
<dbReference type="OrthoDB" id="7764887at2759"/>
<dbReference type="Proteomes" id="UP001107558">
    <property type="component" value="Chromosome 1"/>
</dbReference>
<evidence type="ECO:0000313" key="2">
    <source>
        <dbReference type="EMBL" id="KAG5681874.1"/>
    </source>
</evidence>
<dbReference type="Pfam" id="PF05699">
    <property type="entry name" value="Dimer_Tnp_hAT"/>
    <property type="match status" value="1"/>
</dbReference>
<accession>A0A9J6CI27</accession>
<dbReference type="AlphaFoldDB" id="A0A9J6CI27"/>
<gene>
    <name evidence="2" type="ORF">PVAND_011281</name>
</gene>
<dbReference type="InterPro" id="IPR012337">
    <property type="entry name" value="RNaseH-like_sf"/>
</dbReference>
<protein>
    <recommendedName>
        <fullName evidence="1">HAT C-terminal dimerisation domain-containing protein</fullName>
    </recommendedName>
</protein>
<name>A0A9J6CI27_POLVA</name>
<dbReference type="EMBL" id="JADBJN010000001">
    <property type="protein sequence ID" value="KAG5681874.1"/>
    <property type="molecule type" value="Genomic_DNA"/>
</dbReference>
<dbReference type="GO" id="GO:0046983">
    <property type="term" value="F:protein dimerization activity"/>
    <property type="evidence" value="ECO:0007669"/>
    <property type="project" value="InterPro"/>
</dbReference>
<evidence type="ECO:0000259" key="1">
    <source>
        <dbReference type="Pfam" id="PF05699"/>
    </source>
</evidence>